<feature type="compositionally biased region" description="Basic and acidic residues" evidence="1">
    <location>
        <begin position="1"/>
        <end position="15"/>
    </location>
</feature>
<proteinExistence type="predicted"/>
<name>A0A6A6DXJ5_9PEZI</name>
<dbReference type="AlphaFoldDB" id="A0A6A6DXJ5"/>
<evidence type="ECO:0000256" key="1">
    <source>
        <dbReference type="SAM" id="MobiDB-lite"/>
    </source>
</evidence>
<evidence type="ECO:0000313" key="2">
    <source>
        <dbReference type="EMBL" id="KAF2182908.1"/>
    </source>
</evidence>
<keyword evidence="3" id="KW-1185">Reference proteome</keyword>
<feature type="compositionally biased region" description="Polar residues" evidence="1">
    <location>
        <begin position="57"/>
        <end position="67"/>
    </location>
</feature>
<evidence type="ECO:0000313" key="3">
    <source>
        <dbReference type="Proteomes" id="UP000800200"/>
    </source>
</evidence>
<accession>A0A6A6DXJ5</accession>
<protein>
    <submittedName>
        <fullName evidence="2">Uncharacterized protein</fullName>
    </submittedName>
</protein>
<reference evidence="2" key="1">
    <citation type="journal article" date="2020" name="Stud. Mycol.">
        <title>101 Dothideomycetes genomes: a test case for predicting lifestyles and emergence of pathogens.</title>
        <authorList>
            <person name="Haridas S."/>
            <person name="Albert R."/>
            <person name="Binder M."/>
            <person name="Bloem J."/>
            <person name="Labutti K."/>
            <person name="Salamov A."/>
            <person name="Andreopoulos B."/>
            <person name="Baker S."/>
            <person name="Barry K."/>
            <person name="Bills G."/>
            <person name="Bluhm B."/>
            <person name="Cannon C."/>
            <person name="Castanera R."/>
            <person name="Culley D."/>
            <person name="Daum C."/>
            <person name="Ezra D."/>
            <person name="Gonzalez J."/>
            <person name="Henrissat B."/>
            <person name="Kuo A."/>
            <person name="Liang C."/>
            <person name="Lipzen A."/>
            <person name="Lutzoni F."/>
            <person name="Magnuson J."/>
            <person name="Mondo S."/>
            <person name="Nolan M."/>
            <person name="Ohm R."/>
            <person name="Pangilinan J."/>
            <person name="Park H.-J."/>
            <person name="Ramirez L."/>
            <person name="Alfaro M."/>
            <person name="Sun H."/>
            <person name="Tritt A."/>
            <person name="Yoshinaga Y."/>
            <person name="Zwiers L.-H."/>
            <person name="Turgeon B."/>
            <person name="Goodwin S."/>
            <person name="Spatafora J."/>
            <person name="Crous P."/>
            <person name="Grigoriev I."/>
        </authorList>
    </citation>
    <scope>NUCLEOTIDE SEQUENCE</scope>
    <source>
        <strain evidence="2">CBS 207.26</strain>
    </source>
</reference>
<organism evidence="2 3">
    <name type="scientific">Zopfia rhizophila CBS 207.26</name>
    <dbReference type="NCBI Taxonomy" id="1314779"/>
    <lineage>
        <taxon>Eukaryota</taxon>
        <taxon>Fungi</taxon>
        <taxon>Dikarya</taxon>
        <taxon>Ascomycota</taxon>
        <taxon>Pezizomycotina</taxon>
        <taxon>Dothideomycetes</taxon>
        <taxon>Dothideomycetes incertae sedis</taxon>
        <taxon>Zopfiaceae</taxon>
        <taxon>Zopfia</taxon>
    </lineage>
</organism>
<sequence>MLGVRRKEDDTRDGDAQADEAQAVDHKDGDAEAITGEEDDIYDGQGANHQPERASCQEAQPSESSGQLDVKQADGDVDSPQGDKVHKRALEEGLLKNANLAELNDHTGVRGILANCLDEVIHVKLAHGQGDL</sequence>
<dbReference type="EMBL" id="ML994645">
    <property type="protein sequence ID" value="KAF2182908.1"/>
    <property type="molecule type" value="Genomic_DNA"/>
</dbReference>
<dbReference type="Proteomes" id="UP000800200">
    <property type="component" value="Unassembled WGS sequence"/>
</dbReference>
<feature type="region of interest" description="Disordered" evidence="1">
    <location>
        <begin position="1"/>
        <end position="86"/>
    </location>
</feature>
<gene>
    <name evidence="2" type="ORF">K469DRAFT_786899</name>
</gene>